<evidence type="ECO:0000256" key="1">
    <source>
        <dbReference type="SAM" id="MobiDB-lite"/>
    </source>
</evidence>
<accession>A0A8J7NLC7</accession>
<feature type="non-terminal residue" evidence="2">
    <location>
        <position position="1"/>
    </location>
</feature>
<dbReference type="SUPFAM" id="SSF101494">
    <property type="entry name" value="Stathmin"/>
    <property type="match status" value="1"/>
</dbReference>
<feature type="region of interest" description="Disordered" evidence="1">
    <location>
        <begin position="1"/>
        <end position="39"/>
    </location>
</feature>
<evidence type="ECO:0000313" key="3">
    <source>
        <dbReference type="Proteomes" id="UP000736164"/>
    </source>
</evidence>
<dbReference type="Proteomes" id="UP000736164">
    <property type="component" value="Unassembled WGS sequence"/>
</dbReference>
<keyword evidence="3" id="KW-1185">Reference proteome</keyword>
<dbReference type="GO" id="GO:0031110">
    <property type="term" value="P:regulation of microtubule polymerization or depolymerization"/>
    <property type="evidence" value="ECO:0007669"/>
    <property type="project" value="InterPro"/>
</dbReference>
<dbReference type="PANTHER" id="PTHR10104">
    <property type="entry name" value="STATHMIN"/>
    <property type="match status" value="1"/>
</dbReference>
<gene>
    <name evidence="2" type="primary">Stmnd1</name>
    <name evidence="2" type="ORF">GTO95_0013314</name>
</gene>
<protein>
    <submittedName>
        <fullName evidence="2">STMD1 protein</fullName>
    </submittedName>
</protein>
<proteinExistence type="predicted"/>
<dbReference type="EMBL" id="JAAWVO010015088">
    <property type="protein sequence ID" value="MBN3314338.1"/>
    <property type="molecule type" value="Genomic_DNA"/>
</dbReference>
<name>A0A8J7NLC7_ATRSP</name>
<feature type="compositionally biased region" description="Polar residues" evidence="1">
    <location>
        <begin position="214"/>
        <end position="223"/>
    </location>
</feature>
<feature type="region of interest" description="Disordered" evidence="1">
    <location>
        <begin position="181"/>
        <end position="250"/>
    </location>
</feature>
<feature type="non-terminal residue" evidence="2">
    <location>
        <position position="250"/>
    </location>
</feature>
<dbReference type="AlphaFoldDB" id="A0A8J7NLC7"/>
<evidence type="ECO:0000313" key="2">
    <source>
        <dbReference type="EMBL" id="MBN3314338.1"/>
    </source>
</evidence>
<dbReference type="Pfam" id="PF00836">
    <property type="entry name" value="Stathmin"/>
    <property type="match status" value="1"/>
</dbReference>
<dbReference type="InterPro" id="IPR036002">
    <property type="entry name" value="Stathmin_sf"/>
</dbReference>
<sequence>SSSGKLDSLRGHSAVSKHTTDSGLGLDSEGTNVPGTVPRKLPPLRGKNYRCYWEIYSQFNVSCCVLAAESPGLSLEPKERQKSSDILQELLSMGIIQSQPRVVRNGEAYDVRVDCSDKQVRGPPPRLESLKAKREQTTVCKEDIDKKMKAVEERRKTREEELKSRLRTKSARCRSVLRHQEDLDQGTCEEAHDSEAVVLNQRTSVEQPAHSRRSVTGSNSEQMNGFVEHETEATFSSLNMKPTDDKDELF</sequence>
<reference evidence="2" key="1">
    <citation type="journal article" date="2021" name="Cell">
        <title>Tracing the genetic footprints of vertebrate landing in non-teleost ray-finned fishes.</title>
        <authorList>
            <person name="Bi X."/>
            <person name="Wang K."/>
            <person name="Yang L."/>
            <person name="Pan H."/>
            <person name="Jiang H."/>
            <person name="Wei Q."/>
            <person name="Fang M."/>
            <person name="Yu H."/>
            <person name="Zhu C."/>
            <person name="Cai Y."/>
            <person name="He Y."/>
            <person name="Gan X."/>
            <person name="Zeng H."/>
            <person name="Yu D."/>
            <person name="Zhu Y."/>
            <person name="Jiang H."/>
            <person name="Qiu Q."/>
            <person name="Yang H."/>
            <person name="Zhang Y.E."/>
            <person name="Wang W."/>
            <person name="Zhu M."/>
            <person name="He S."/>
            <person name="Zhang G."/>
        </authorList>
    </citation>
    <scope>NUCLEOTIDE SEQUENCE</scope>
    <source>
        <strain evidence="2">Allg_001</strain>
    </source>
</reference>
<comment type="caution">
    <text evidence="2">The sequence shown here is derived from an EMBL/GenBank/DDBJ whole genome shotgun (WGS) entry which is preliminary data.</text>
</comment>
<dbReference type="PANTHER" id="PTHR10104:SF20">
    <property type="entry name" value="STATHMIN DOMAIN-CONTAINING PROTEIN 1"/>
    <property type="match status" value="1"/>
</dbReference>
<dbReference type="InterPro" id="IPR000956">
    <property type="entry name" value="Stathmin_fam"/>
</dbReference>
<organism evidence="2 3">
    <name type="scientific">Atractosteus spatula</name>
    <name type="common">Alligator gar</name>
    <name type="synonym">Lepisosteus spatula</name>
    <dbReference type="NCBI Taxonomy" id="7917"/>
    <lineage>
        <taxon>Eukaryota</taxon>
        <taxon>Metazoa</taxon>
        <taxon>Chordata</taxon>
        <taxon>Craniata</taxon>
        <taxon>Vertebrata</taxon>
        <taxon>Euteleostomi</taxon>
        <taxon>Actinopterygii</taxon>
        <taxon>Neopterygii</taxon>
        <taxon>Holostei</taxon>
        <taxon>Semionotiformes</taxon>
        <taxon>Lepisosteidae</taxon>
        <taxon>Atractosteus</taxon>
    </lineage>
</organism>